<reference evidence="1 2" key="1">
    <citation type="journal article" date="2016" name="Nat. Commun.">
        <title>Thousands of microbial genomes shed light on interconnected biogeochemical processes in an aquifer system.</title>
        <authorList>
            <person name="Anantharaman K."/>
            <person name="Brown C.T."/>
            <person name="Hug L.A."/>
            <person name="Sharon I."/>
            <person name="Castelle C.J."/>
            <person name="Probst A.J."/>
            <person name="Thomas B.C."/>
            <person name="Singh A."/>
            <person name="Wilkins M.J."/>
            <person name="Karaoz U."/>
            <person name="Brodie E.L."/>
            <person name="Williams K.H."/>
            <person name="Hubbard S.S."/>
            <person name="Banfield J.F."/>
        </authorList>
    </citation>
    <scope>NUCLEOTIDE SEQUENCE [LARGE SCALE GENOMIC DNA]</scope>
</reference>
<organism evidence="1 2">
    <name type="scientific">Candidatus Woesebacteria bacterium RIFCSPLOWO2_01_FULL_39_21</name>
    <dbReference type="NCBI Taxonomy" id="1802519"/>
    <lineage>
        <taxon>Bacteria</taxon>
        <taxon>Candidatus Woeseibacteriota</taxon>
    </lineage>
</organism>
<dbReference type="Proteomes" id="UP000177082">
    <property type="component" value="Unassembled WGS sequence"/>
</dbReference>
<gene>
    <name evidence="1" type="ORF">A2961_04190</name>
</gene>
<proteinExistence type="predicted"/>
<evidence type="ECO:0008006" key="3">
    <source>
        <dbReference type="Google" id="ProtNLM"/>
    </source>
</evidence>
<evidence type="ECO:0000313" key="2">
    <source>
        <dbReference type="Proteomes" id="UP000177082"/>
    </source>
</evidence>
<name>A0A1F8BCW1_9BACT</name>
<protein>
    <recommendedName>
        <fullName evidence="3">DUF5659 domain-containing protein</fullName>
    </recommendedName>
</protein>
<dbReference type="EMBL" id="MGHF01000037">
    <property type="protein sequence ID" value="OGM61519.1"/>
    <property type="molecule type" value="Genomic_DNA"/>
</dbReference>
<dbReference type="STRING" id="1802519.A2961_04190"/>
<accession>A0A1F8BCW1</accession>
<sequence>MKNLQYKSNDFYLCAICIASGASLISLERGQNKFVTFTLNISPEKAEGIITRHWNRELKVPTRDLVEAINELKTRLYSGV</sequence>
<dbReference type="AlphaFoldDB" id="A0A1F8BCW1"/>
<evidence type="ECO:0000313" key="1">
    <source>
        <dbReference type="EMBL" id="OGM61519.1"/>
    </source>
</evidence>
<comment type="caution">
    <text evidence="1">The sequence shown here is derived from an EMBL/GenBank/DDBJ whole genome shotgun (WGS) entry which is preliminary data.</text>
</comment>